<comment type="function">
    <text evidence="5">RNA helicase.</text>
</comment>
<dbReference type="SMART" id="SM00487">
    <property type="entry name" value="DEXDc"/>
    <property type="match status" value="1"/>
</dbReference>
<dbReference type="InterPro" id="IPR011545">
    <property type="entry name" value="DEAD/DEAH_box_helicase_dom"/>
</dbReference>
<name>W6UA17_ECHGR</name>
<dbReference type="OMA" id="IWTEAIR"/>
<dbReference type="InterPro" id="IPR027417">
    <property type="entry name" value="P-loop_NTPase"/>
</dbReference>
<evidence type="ECO:0000259" key="7">
    <source>
        <dbReference type="PROSITE" id="PS51192"/>
    </source>
</evidence>
<accession>W6UA17</accession>
<keyword evidence="1 5" id="KW-0547">Nucleotide-binding</keyword>
<evidence type="ECO:0000259" key="8">
    <source>
        <dbReference type="PROSITE" id="PS51194"/>
    </source>
</evidence>
<evidence type="ECO:0000313" key="9">
    <source>
        <dbReference type="EMBL" id="EUB57366.1"/>
    </source>
</evidence>
<evidence type="ECO:0000256" key="1">
    <source>
        <dbReference type="ARBA" id="ARBA00022741"/>
    </source>
</evidence>
<comment type="catalytic activity">
    <reaction evidence="5">
        <text>ATP + H2O = ADP + phosphate + H(+)</text>
        <dbReference type="Rhea" id="RHEA:13065"/>
        <dbReference type="ChEBI" id="CHEBI:15377"/>
        <dbReference type="ChEBI" id="CHEBI:15378"/>
        <dbReference type="ChEBI" id="CHEBI:30616"/>
        <dbReference type="ChEBI" id="CHEBI:43474"/>
        <dbReference type="ChEBI" id="CHEBI:456216"/>
        <dbReference type="EC" id="3.6.4.13"/>
    </reaction>
</comment>
<evidence type="ECO:0000313" key="10">
    <source>
        <dbReference type="Proteomes" id="UP000019149"/>
    </source>
</evidence>
<comment type="domain">
    <text evidence="5">The Q motif is unique to and characteristic of the DEAD box family of RNA helicases and controls ATP binding and hydrolysis.</text>
</comment>
<dbReference type="Proteomes" id="UP000019149">
    <property type="component" value="Unassembled WGS sequence"/>
</dbReference>
<dbReference type="GO" id="GO:0016787">
    <property type="term" value="F:hydrolase activity"/>
    <property type="evidence" value="ECO:0007669"/>
    <property type="project" value="UniProtKB-KW"/>
</dbReference>
<dbReference type="GeneID" id="36343474"/>
<dbReference type="PANTHER" id="PTHR24031">
    <property type="entry name" value="RNA HELICASE"/>
    <property type="match status" value="1"/>
</dbReference>
<keyword evidence="10" id="KW-1185">Reference proteome</keyword>
<protein>
    <recommendedName>
        <fullName evidence="5">ATP-dependent RNA helicase</fullName>
        <ecNumber evidence="5">3.6.4.13</ecNumber>
    </recommendedName>
</protein>
<dbReference type="Pfam" id="PF00271">
    <property type="entry name" value="Helicase_C"/>
    <property type="match status" value="1"/>
</dbReference>
<keyword evidence="2 5" id="KW-0378">Hydrolase</keyword>
<reference evidence="9 10" key="1">
    <citation type="journal article" date="2013" name="Nat. Genet.">
        <title>The genome of the hydatid tapeworm Echinococcus granulosus.</title>
        <authorList>
            <person name="Zheng H."/>
            <person name="Zhang W."/>
            <person name="Zhang L."/>
            <person name="Zhang Z."/>
            <person name="Li J."/>
            <person name="Lu G."/>
            <person name="Zhu Y."/>
            <person name="Wang Y."/>
            <person name="Huang Y."/>
            <person name="Liu J."/>
            <person name="Kang H."/>
            <person name="Chen J."/>
            <person name="Wang L."/>
            <person name="Chen A."/>
            <person name="Yu S."/>
            <person name="Gao Z."/>
            <person name="Jin L."/>
            <person name="Gu W."/>
            <person name="Wang Z."/>
            <person name="Zhao L."/>
            <person name="Shi B."/>
            <person name="Wen H."/>
            <person name="Lin R."/>
            <person name="Jones M.K."/>
            <person name="Brejova B."/>
            <person name="Vinar T."/>
            <person name="Zhao G."/>
            <person name="McManus D.P."/>
            <person name="Chen Z."/>
            <person name="Zhou Y."/>
            <person name="Wang S."/>
        </authorList>
    </citation>
    <scope>NUCLEOTIDE SEQUENCE [LARGE SCALE GENOMIC DNA]</scope>
</reference>
<organism evidence="9 10">
    <name type="scientific">Echinococcus granulosus</name>
    <name type="common">Hydatid tapeworm</name>
    <dbReference type="NCBI Taxonomy" id="6210"/>
    <lineage>
        <taxon>Eukaryota</taxon>
        <taxon>Metazoa</taxon>
        <taxon>Spiralia</taxon>
        <taxon>Lophotrochozoa</taxon>
        <taxon>Platyhelminthes</taxon>
        <taxon>Cestoda</taxon>
        <taxon>Eucestoda</taxon>
        <taxon>Cyclophyllidea</taxon>
        <taxon>Taeniidae</taxon>
        <taxon>Echinococcus</taxon>
        <taxon>Echinococcus granulosus group</taxon>
    </lineage>
</organism>
<dbReference type="GO" id="GO:0003723">
    <property type="term" value="F:RNA binding"/>
    <property type="evidence" value="ECO:0007669"/>
    <property type="project" value="UniProtKB-UniRule"/>
</dbReference>
<dbReference type="InterPro" id="IPR001650">
    <property type="entry name" value="Helicase_C-like"/>
</dbReference>
<comment type="similarity">
    <text evidence="5">Belongs to the DEAD box helicase family.</text>
</comment>
<proteinExistence type="inferred from homology"/>
<feature type="domain" description="Helicase C-terminal" evidence="8">
    <location>
        <begin position="375"/>
        <end position="517"/>
    </location>
</feature>
<dbReference type="RefSeq" id="XP_024348562.1">
    <property type="nucleotide sequence ID" value="XM_024497008.1"/>
</dbReference>
<comment type="caution">
    <text evidence="9">The sequence shown here is derived from an EMBL/GenBank/DDBJ whole genome shotgun (WGS) entry which is preliminary data.</text>
</comment>
<sequence>MDYSTAFKSLTKGMDEFKAPVVKGLKKSSSSAESIDHCDYSTIPYNCVKAFLCKSPRVQKSRFPPIFSFESLLKSPYNFPPDTTDILSTLNYAKPMPVQTEVIPIFHEGHNMLVGSPTGSGKTAAYLLPILNFAACAKIGSNSQKKHTVHPYAIILSTTRELLGQIWTEAIRLGQNLFPKHGKIAILRRNHYGLRKKQSEEKKTISNKTRELRLPSDTKVLITTPKRLVMLLTKTGKQCPISFTRYALLLFSKFVVIINVCLRWLVIDECDKMLESNIGDNAAILRAFRSQLTAILHSIRVDATKFPNVALFSATLTPPVVAWATEELGRTDSSLSRGLVKVQLGDCNAAVSLVRQELRYCGSEQGKLLELRKMLIDGLIYPCLIFTESRQRATDLFREIVLCDKLILVGILSSEKSEAQRIATVKAFREGKVNVLICTDLLGRGMDFKSLMMVVNYDLPPSPVEYIHRVGRTGRAGRAGGRAVTLWTDADLPHMDSILDVMSRSGAEVDPDLRRLVAAWKARKAKQTHARALGGVVSQRKGERKLAAKVALKKSRGEFNRERGLLRPWNPHRESITDVPGSKFRDLKIANGESMVGGGRRAKKRKRAVKKTT</sequence>
<dbReference type="PROSITE" id="PS51194">
    <property type="entry name" value="HELICASE_CTER"/>
    <property type="match status" value="1"/>
</dbReference>
<dbReference type="KEGG" id="egl:EGR_07759"/>
<dbReference type="GO" id="GO:0005524">
    <property type="term" value="F:ATP binding"/>
    <property type="evidence" value="ECO:0007669"/>
    <property type="project" value="UniProtKB-UniRule"/>
</dbReference>
<dbReference type="EC" id="3.6.4.13" evidence="5"/>
<keyword evidence="4 5" id="KW-0694">RNA-binding</keyword>
<dbReference type="CTD" id="36343474"/>
<keyword evidence="5 9" id="KW-0347">Helicase</keyword>
<dbReference type="CDD" id="cd18787">
    <property type="entry name" value="SF2_C_DEAD"/>
    <property type="match status" value="1"/>
</dbReference>
<dbReference type="EMBL" id="APAU02000086">
    <property type="protein sequence ID" value="EUB57366.1"/>
    <property type="molecule type" value="Genomic_DNA"/>
</dbReference>
<feature type="region of interest" description="Disordered" evidence="6">
    <location>
        <begin position="594"/>
        <end position="613"/>
    </location>
</feature>
<evidence type="ECO:0000256" key="6">
    <source>
        <dbReference type="SAM" id="MobiDB-lite"/>
    </source>
</evidence>
<feature type="domain" description="Helicase ATP-binding" evidence="7">
    <location>
        <begin position="103"/>
        <end position="334"/>
    </location>
</feature>
<dbReference type="GO" id="GO:0003724">
    <property type="term" value="F:RNA helicase activity"/>
    <property type="evidence" value="ECO:0007669"/>
    <property type="project" value="UniProtKB-EC"/>
</dbReference>
<dbReference type="OrthoDB" id="360161at2759"/>
<dbReference type="STRING" id="6210.W6UA17"/>
<dbReference type="PROSITE" id="PS51192">
    <property type="entry name" value="HELICASE_ATP_BIND_1"/>
    <property type="match status" value="1"/>
</dbReference>
<dbReference type="SMART" id="SM00490">
    <property type="entry name" value="HELICc"/>
    <property type="match status" value="1"/>
</dbReference>
<dbReference type="InterPro" id="IPR014001">
    <property type="entry name" value="Helicase_ATP-bd"/>
</dbReference>
<evidence type="ECO:0000256" key="4">
    <source>
        <dbReference type="ARBA" id="ARBA00022884"/>
    </source>
</evidence>
<dbReference type="AlphaFoldDB" id="W6UA17"/>
<feature type="compositionally biased region" description="Basic residues" evidence="6">
    <location>
        <begin position="600"/>
        <end position="613"/>
    </location>
</feature>
<gene>
    <name evidence="9" type="ORF">EGR_07759</name>
</gene>
<dbReference type="Gene3D" id="3.40.50.300">
    <property type="entry name" value="P-loop containing nucleotide triphosphate hydrolases"/>
    <property type="match status" value="2"/>
</dbReference>
<dbReference type="SUPFAM" id="SSF52540">
    <property type="entry name" value="P-loop containing nucleoside triphosphate hydrolases"/>
    <property type="match status" value="1"/>
</dbReference>
<dbReference type="Pfam" id="PF00270">
    <property type="entry name" value="DEAD"/>
    <property type="match status" value="1"/>
</dbReference>
<evidence type="ECO:0000256" key="2">
    <source>
        <dbReference type="ARBA" id="ARBA00022801"/>
    </source>
</evidence>
<evidence type="ECO:0000256" key="3">
    <source>
        <dbReference type="ARBA" id="ARBA00022840"/>
    </source>
</evidence>
<evidence type="ECO:0000256" key="5">
    <source>
        <dbReference type="RuleBase" id="RU365068"/>
    </source>
</evidence>
<keyword evidence="3 5" id="KW-0067">ATP-binding</keyword>